<dbReference type="InterPro" id="IPR017850">
    <property type="entry name" value="Alkaline_phosphatase_core_sf"/>
</dbReference>
<reference evidence="8" key="1">
    <citation type="journal article" date="2010" name="Science">
        <title>Plasticity of animal genome architecture unmasked by rapid evolution of a pelagic tunicate.</title>
        <authorList>
            <person name="Denoeud F."/>
            <person name="Henriet S."/>
            <person name="Mungpakdee S."/>
            <person name="Aury J.M."/>
            <person name="Da Silva C."/>
            <person name="Brinkmann H."/>
            <person name="Mikhaleva J."/>
            <person name="Olsen L.C."/>
            <person name="Jubin C."/>
            <person name="Canestro C."/>
            <person name="Bouquet J.M."/>
            <person name="Danks G."/>
            <person name="Poulain J."/>
            <person name="Campsteijn C."/>
            <person name="Adamski M."/>
            <person name="Cross I."/>
            <person name="Yadetie F."/>
            <person name="Muffato M."/>
            <person name="Louis A."/>
            <person name="Butcher S."/>
            <person name="Tsagkogeorga G."/>
            <person name="Konrad A."/>
            <person name="Singh S."/>
            <person name="Jensen M.F."/>
            <person name="Cong E.H."/>
            <person name="Eikeseth-Otteraa H."/>
            <person name="Noel B."/>
            <person name="Anthouard V."/>
            <person name="Porcel B.M."/>
            <person name="Kachouri-Lafond R."/>
            <person name="Nishino A."/>
            <person name="Ugolini M."/>
            <person name="Chourrout P."/>
            <person name="Nishida H."/>
            <person name="Aasland R."/>
            <person name="Huzurbazar S."/>
            <person name="Westhof E."/>
            <person name="Delsuc F."/>
            <person name="Lehrach H."/>
            <person name="Reinhardt R."/>
            <person name="Weissenbach J."/>
            <person name="Roy S.W."/>
            <person name="Artiguenave F."/>
            <person name="Postlethwait J.H."/>
            <person name="Manak J.R."/>
            <person name="Thompson E.M."/>
            <person name="Jaillon O."/>
            <person name="Du Pasquier L."/>
            <person name="Boudinot P."/>
            <person name="Liberles D.A."/>
            <person name="Volff J.N."/>
            <person name="Philippe H."/>
            <person name="Lenhard B."/>
            <person name="Roest Crollius H."/>
            <person name="Wincker P."/>
            <person name="Chourrout D."/>
        </authorList>
    </citation>
    <scope>NUCLEOTIDE SEQUENCE [LARGE SCALE GENOMIC DNA]</scope>
</reference>
<proteinExistence type="inferred from homology"/>
<keyword evidence="6" id="KW-0325">Glycoprotein</keyword>
<evidence type="ECO:0000259" key="7">
    <source>
        <dbReference type="Pfam" id="PF00884"/>
    </source>
</evidence>
<evidence type="ECO:0000313" key="8">
    <source>
        <dbReference type="EMBL" id="CBY35811.1"/>
    </source>
</evidence>
<feature type="domain" description="Sulfatase N-terminal" evidence="7">
    <location>
        <begin position="15"/>
        <end position="296"/>
    </location>
</feature>
<dbReference type="EMBL" id="FN654680">
    <property type="protein sequence ID" value="CBY35811.1"/>
    <property type="molecule type" value="Genomic_DNA"/>
</dbReference>
<keyword evidence="3" id="KW-0479">Metal-binding</keyword>
<evidence type="ECO:0000256" key="3">
    <source>
        <dbReference type="ARBA" id="ARBA00022723"/>
    </source>
</evidence>
<dbReference type="Proteomes" id="UP000011014">
    <property type="component" value="Unassembled WGS sequence"/>
</dbReference>
<evidence type="ECO:0000256" key="5">
    <source>
        <dbReference type="ARBA" id="ARBA00022837"/>
    </source>
</evidence>
<dbReference type="InterPro" id="IPR024607">
    <property type="entry name" value="Sulfatase_CS"/>
</dbReference>
<evidence type="ECO:0000256" key="4">
    <source>
        <dbReference type="ARBA" id="ARBA00022801"/>
    </source>
</evidence>
<dbReference type="PROSITE" id="PS00149">
    <property type="entry name" value="SULFATASE_2"/>
    <property type="match status" value="1"/>
</dbReference>
<comment type="cofactor">
    <cofactor evidence="1">
        <name>Ca(2+)</name>
        <dbReference type="ChEBI" id="CHEBI:29108"/>
    </cofactor>
</comment>
<dbReference type="Gene3D" id="3.30.1120.10">
    <property type="match status" value="1"/>
</dbReference>
<gene>
    <name evidence="8" type="ORF">GSOID_T00028278001</name>
</gene>
<comment type="similarity">
    <text evidence="2">Belongs to the sulfatase family.</text>
</comment>
<organism evidence="8">
    <name type="scientific">Oikopleura dioica</name>
    <name type="common">Tunicate</name>
    <dbReference type="NCBI Taxonomy" id="34765"/>
    <lineage>
        <taxon>Eukaryota</taxon>
        <taxon>Metazoa</taxon>
        <taxon>Chordata</taxon>
        <taxon>Tunicata</taxon>
        <taxon>Appendicularia</taxon>
        <taxon>Copelata</taxon>
        <taxon>Oikopleuridae</taxon>
        <taxon>Oikopleura</taxon>
    </lineage>
</organism>
<dbReference type="GO" id="GO:0008484">
    <property type="term" value="F:sulfuric ester hydrolase activity"/>
    <property type="evidence" value="ECO:0007669"/>
    <property type="project" value="InterPro"/>
</dbReference>
<evidence type="ECO:0000256" key="6">
    <source>
        <dbReference type="ARBA" id="ARBA00023180"/>
    </source>
</evidence>
<evidence type="ECO:0000256" key="1">
    <source>
        <dbReference type="ARBA" id="ARBA00001913"/>
    </source>
</evidence>
<dbReference type="InterPro" id="IPR000917">
    <property type="entry name" value="Sulfatase_N"/>
</dbReference>
<dbReference type="SUPFAM" id="SSF53649">
    <property type="entry name" value="Alkaline phosphatase-like"/>
    <property type="match status" value="1"/>
</dbReference>
<accession>E4YK00</accession>
<keyword evidence="4" id="KW-0378">Hydrolase</keyword>
<dbReference type="Pfam" id="PF00884">
    <property type="entry name" value="Sulfatase"/>
    <property type="match status" value="1"/>
</dbReference>
<dbReference type="Gene3D" id="3.40.720.10">
    <property type="entry name" value="Alkaline Phosphatase, subunit A"/>
    <property type="match status" value="1"/>
</dbReference>
<sequence length="388" mass="44045">MLLIGLAFIDLRTNFGSTFLCSPSRAQFLTGRYAFRYGLGSDPISFENPIGMSTKEKLLPEYLKEVGYETHAVGKWHLGYCNESFQPHNRGFDTFLGHYGGGVDYHTHATQGALGSYLNHFLNGEPHIPEDGFEFASYAWSNRTRKVLRENTDKPNFVYLAFNAPHEKVAAPQDLIEEAKSMYPGIPGTRRLQLAAVKSIDVAMQSVIEEAKTLERETIVVFHTDNGGALLAYAGGFDGPRGCSYPYKGYKSVLAEGGTLSPTWVYSTKRQFHSRYIDGMIHIMDFFPTILRWAGYDKPMPRDLDGIDQYDLFENEAVTQIRDRFIYGLLHEWDDDNLVWKTTYAVRYGDYKFMNYQSELIGNTQCPEGWLNSKHAKIYLLASLFPSA</sequence>
<evidence type="ECO:0000256" key="2">
    <source>
        <dbReference type="ARBA" id="ARBA00008779"/>
    </source>
</evidence>
<dbReference type="InterPro" id="IPR047115">
    <property type="entry name" value="ARSB"/>
</dbReference>
<dbReference type="AlphaFoldDB" id="E4YK00"/>
<keyword evidence="5" id="KW-0106">Calcium</keyword>
<dbReference type="PANTHER" id="PTHR10342">
    <property type="entry name" value="ARYLSULFATASE"/>
    <property type="match status" value="1"/>
</dbReference>
<name>E4YK00_OIKDI</name>
<dbReference type="GO" id="GO:0046872">
    <property type="term" value="F:metal ion binding"/>
    <property type="evidence" value="ECO:0007669"/>
    <property type="project" value="UniProtKB-KW"/>
</dbReference>
<dbReference type="PANTHER" id="PTHR10342:SF274">
    <property type="entry name" value="ARYLSULFATASE B"/>
    <property type="match status" value="1"/>
</dbReference>
<protein>
    <recommendedName>
        <fullName evidence="7">Sulfatase N-terminal domain-containing protein</fullName>
    </recommendedName>
</protein>